<dbReference type="Gene3D" id="3.90.79.10">
    <property type="entry name" value="Nucleoside Triphosphate Pyrophosphohydrolase"/>
    <property type="match status" value="1"/>
</dbReference>
<sequence>MENEMLKIFDQQYNQIGVATRDEVHRIGHWHEAFHCWFFSRKGEEEVIYLQIRSQLKKDYPNLLDITAAGHLLADETIKDGIREIEEEIGVEVSFDALISAGVYKYAVEKGNFIDKELAHIYLFETDLPLHAFTLQKEEVSGIVQVKLTDFYELWLGEKEEVNVQGFEIENTGNRILLNKTVNRTHFVPHERGYYEHMIKSIQKISAK</sequence>
<dbReference type="GO" id="GO:0016853">
    <property type="term" value="F:isomerase activity"/>
    <property type="evidence" value="ECO:0007669"/>
    <property type="project" value="UniProtKB-KW"/>
</dbReference>
<dbReference type="PROSITE" id="PS51462">
    <property type="entry name" value="NUDIX"/>
    <property type="match status" value="1"/>
</dbReference>
<evidence type="ECO:0000313" key="3">
    <source>
        <dbReference type="Proteomes" id="UP001519293"/>
    </source>
</evidence>
<dbReference type="PANTHER" id="PTHR10885">
    <property type="entry name" value="ISOPENTENYL-DIPHOSPHATE DELTA-ISOMERASE"/>
    <property type="match status" value="1"/>
</dbReference>
<evidence type="ECO:0000259" key="1">
    <source>
        <dbReference type="PROSITE" id="PS51462"/>
    </source>
</evidence>
<dbReference type="InterPro" id="IPR000086">
    <property type="entry name" value="NUDIX_hydrolase_dom"/>
</dbReference>
<dbReference type="EMBL" id="JAGIKZ010000001">
    <property type="protein sequence ID" value="MBP2239524.1"/>
    <property type="molecule type" value="Genomic_DNA"/>
</dbReference>
<dbReference type="SUPFAM" id="SSF55811">
    <property type="entry name" value="Nudix"/>
    <property type="match status" value="1"/>
</dbReference>
<dbReference type="PANTHER" id="PTHR10885:SF0">
    <property type="entry name" value="ISOPENTENYL-DIPHOSPHATE DELTA-ISOMERASE"/>
    <property type="match status" value="1"/>
</dbReference>
<name>A0ABS4RA16_9BACI</name>
<dbReference type="CDD" id="cd04692">
    <property type="entry name" value="NUDIX_Hydrolase"/>
    <property type="match status" value="1"/>
</dbReference>
<evidence type="ECO:0000313" key="2">
    <source>
        <dbReference type="EMBL" id="MBP2239524.1"/>
    </source>
</evidence>
<comment type="caution">
    <text evidence="2">The sequence shown here is derived from an EMBL/GenBank/DDBJ whole genome shotgun (WGS) entry which is preliminary data.</text>
</comment>
<protein>
    <submittedName>
        <fullName evidence="2">Isopentenyldiphosphate isomerase</fullName>
    </submittedName>
</protein>
<dbReference type="Proteomes" id="UP001519293">
    <property type="component" value="Unassembled WGS sequence"/>
</dbReference>
<feature type="domain" description="Nudix hydrolase" evidence="1">
    <location>
        <begin position="29"/>
        <end position="168"/>
    </location>
</feature>
<dbReference type="InterPro" id="IPR015797">
    <property type="entry name" value="NUDIX_hydrolase-like_dom_sf"/>
</dbReference>
<organism evidence="2 3">
    <name type="scientific">Cytobacillus eiseniae</name>
    <dbReference type="NCBI Taxonomy" id="762947"/>
    <lineage>
        <taxon>Bacteria</taxon>
        <taxon>Bacillati</taxon>
        <taxon>Bacillota</taxon>
        <taxon>Bacilli</taxon>
        <taxon>Bacillales</taxon>
        <taxon>Bacillaceae</taxon>
        <taxon>Cytobacillus</taxon>
    </lineage>
</organism>
<accession>A0ABS4RA16</accession>
<gene>
    <name evidence="2" type="ORF">J2Z40_000077</name>
</gene>
<dbReference type="Pfam" id="PF00293">
    <property type="entry name" value="NUDIX"/>
    <property type="match status" value="1"/>
</dbReference>
<dbReference type="RefSeq" id="WP_066394923.1">
    <property type="nucleotide sequence ID" value="NZ_JAGIKZ010000001.1"/>
</dbReference>
<keyword evidence="3" id="KW-1185">Reference proteome</keyword>
<proteinExistence type="predicted"/>
<reference evidence="2 3" key="1">
    <citation type="submission" date="2021-03" db="EMBL/GenBank/DDBJ databases">
        <title>Genomic Encyclopedia of Type Strains, Phase IV (KMG-IV): sequencing the most valuable type-strain genomes for metagenomic binning, comparative biology and taxonomic classification.</title>
        <authorList>
            <person name="Goeker M."/>
        </authorList>
    </citation>
    <scope>NUCLEOTIDE SEQUENCE [LARGE SCALE GENOMIC DNA]</scope>
    <source>
        <strain evidence="2 3">DSM 26675</strain>
    </source>
</reference>
<keyword evidence="2" id="KW-0413">Isomerase</keyword>